<accession>A0A0T6LS69</accession>
<protein>
    <recommendedName>
        <fullName evidence="3">Deaminase</fullName>
    </recommendedName>
</protein>
<comment type="caution">
    <text evidence="1">The sequence shown here is derived from an EMBL/GenBank/DDBJ whole genome shotgun (WGS) entry which is preliminary data.</text>
</comment>
<dbReference type="Pfam" id="PF14431">
    <property type="entry name" value="YwqJ-deaminase"/>
    <property type="match status" value="1"/>
</dbReference>
<dbReference type="OrthoDB" id="3872283at2"/>
<gene>
    <name evidence="1" type="ORF">AQ490_23540</name>
</gene>
<dbReference type="AlphaFoldDB" id="A0A0T6LS69"/>
<proteinExistence type="predicted"/>
<sequence>MHTADRPWIADSELAGTDPRLTWQATAATTTPGTPPALLHQRDGILPASAAALSVKGTTYTCASTRFDEPPTLHPLVRDFLDALPVPQRERFTGRCPEAMLLSQYLSTIEANRSKRASRKPLSHTEAKRALKHAKLTTRRIREDGDPEHGAFAPPCRSCAPMLTHFGVRTVGAPADRA</sequence>
<evidence type="ECO:0000313" key="1">
    <source>
        <dbReference type="EMBL" id="KRV48836.1"/>
    </source>
</evidence>
<keyword evidence="2" id="KW-1185">Reference proteome</keyword>
<dbReference type="RefSeq" id="WP_018386678.1">
    <property type="nucleotide sequence ID" value="NZ_LLZU01000018.1"/>
</dbReference>
<name>A0A0T6LS69_WENVI</name>
<dbReference type="STRING" id="76728.AQ490_23540"/>
<dbReference type="Proteomes" id="UP000050867">
    <property type="component" value="Unassembled WGS sequence"/>
</dbReference>
<evidence type="ECO:0000313" key="2">
    <source>
        <dbReference type="Proteomes" id="UP000050867"/>
    </source>
</evidence>
<evidence type="ECO:0008006" key="3">
    <source>
        <dbReference type="Google" id="ProtNLM"/>
    </source>
</evidence>
<dbReference type="eggNOG" id="ENOG5033TDX">
    <property type="taxonomic scope" value="Bacteria"/>
</dbReference>
<dbReference type="EMBL" id="LLZU01000018">
    <property type="protein sequence ID" value="KRV48836.1"/>
    <property type="molecule type" value="Genomic_DNA"/>
</dbReference>
<organism evidence="1 2">
    <name type="scientific">Wenjunlia vitaminophila</name>
    <name type="common">Streptomyces vitaminophilus</name>
    <dbReference type="NCBI Taxonomy" id="76728"/>
    <lineage>
        <taxon>Bacteria</taxon>
        <taxon>Bacillati</taxon>
        <taxon>Actinomycetota</taxon>
        <taxon>Actinomycetes</taxon>
        <taxon>Kitasatosporales</taxon>
        <taxon>Streptomycetaceae</taxon>
        <taxon>Wenjunlia</taxon>
    </lineage>
</organism>
<reference evidence="1 2" key="1">
    <citation type="submission" date="2015-10" db="EMBL/GenBank/DDBJ databases">
        <title>Draft genome sequence of pyrrolomycin-producing Streptomyces vitaminophilus.</title>
        <authorList>
            <person name="Graham D.E."/>
            <person name="Mahan K.M."/>
            <person name="Klingeman D.M."/>
            <person name="Hettich R.L."/>
            <person name="Parry R.J."/>
        </authorList>
    </citation>
    <scope>NUCLEOTIDE SEQUENCE [LARGE SCALE GENOMIC DNA]</scope>
    <source>
        <strain evidence="1 2">ATCC 31673</strain>
    </source>
</reference>
<dbReference type="InterPro" id="IPR025968">
    <property type="entry name" value="YwqJ_deaminase"/>
</dbReference>